<sequence length="397" mass="45368">MVDRVILIFTEKYQNYNFGKDHPLRPLRLKLTYSLMEKLKLLDHNRLKLLKPQLATQEEVERVHTPEYVEIVKKLSINPEERILQPYLFGLGPGDNPIFKGMYEASALICGASIIAVDTVWKNEEFKIAFNPAGGLHHAMSNRASGFCIFNDIGVAIGHLKKLQPDIRIAYLDIDCHHGDGVQWLFYDDPNVLTISYHQDGRTLFPGTGNINEIGEGEGKGFSINFPLLPGTSNRTFLNLFRKTAPKILETYAPDILITQLGVDMHFKDPLTQMGLSISVYRDIAQTMKTLAQLYCQNKWVALGGGGYLMTVVPRAWTLFLAKMLDVDLRNELPHEWIKEVKETVLYEDAPYLLWDRGEKVEVQMLSHPEITKQVIEYTKSLIEISNERYLPNLFKT</sequence>
<dbReference type="AlphaFoldDB" id="A0A0F9NQU4"/>
<evidence type="ECO:0000256" key="3">
    <source>
        <dbReference type="ARBA" id="ARBA00022627"/>
    </source>
</evidence>
<accession>A0A0F9NQU4</accession>
<dbReference type="InterPro" id="IPR023696">
    <property type="entry name" value="Ureohydrolase_dom_sf"/>
</dbReference>
<dbReference type="GO" id="GO:0045150">
    <property type="term" value="P:acetoin catabolic process"/>
    <property type="evidence" value="ECO:0007669"/>
    <property type="project" value="UniProtKB-UniPathway"/>
</dbReference>
<dbReference type="Gene3D" id="3.40.800.20">
    <property type="entry name" value="Histone deacetylase domain"/>
    <property type="match status" value="1"/>
</dbReference>
<evidence type="ECO:0000256" key="2">
    <source>
        <dbReference type="ARBA" id="ARBA00020218"/>
    </source>
</evidence>
<keyword evidence="3" id="KW-0006">Acetoin catabolism</keyword>
<dbReference type="InterPro" id="IPR037138">
    <property type="entry name" value="His_deacetylse_dom_sf"/>
</dbReference>
<dbReference type="UniPathway" id="UPA00040"/>
<dbReference type="InterPro" id="IPR023801">
    <property type="entry name" value="His_deacetylse_dom"/>
</dbReference>
<evidence type="ECO:0000259" key="4">
    <source>
        <dbReference type="Pfam" id="PF00850"/>
    </source>
</evidence>
<dbReference type="CDD" id="cd09994">
    <property type="entry name" value="HDAC_AcuC_like"/>
    <property type="match status" value="1"/>
</dbReference>
<protein>
    <recommendedName>
        <fullName evidence="2">Acetoin utilization protein AcuC</fullName>
    </recommendedName>
</protein>
<gene>
    <name evidence="5" type="ORF">LCGC14_0937290</name>
</gene>
<dbReference type="PRINTS" id="PR01270">
    <property type="entry name" value="HDASUPER"/>
</dbReference>
<dbReference type="Pfam" id="PF00850">
    <property type="entry name" value="Hist_deacetyl"/>
    <property type="match status" value="1"/>
</dbReference>
<dbReference type="EMBL" id="LAZR01003258">
    <property type="protein sequence ID" value="KKN20274.1"/>
    <property type="molecule type" value="Genomic_DNA"/>
</dbReference>
<reference evidence="5" key="1">
    <citation type="journal article" date="2015" name="Nature">
        <title>Complex archaea that bridge the gap between prokaryotes and eukaryotes.</title>
        <authorList>
            <person name="Spang A."/>
            <person name="Saw J.H."/>
            <person name="Jorgensen S.L."/>
            <person name="Zaremba-Niedzwiedzka K."/>
            <person name="Martijn J."/>
            <person name="Lind A.E."/>
            <person name="van Eijk R."/>
            <person name="Schleper C."/>
            <person name="Guy L."/>
            <person name="Ettema T.J."/>
        </authorList>
    </citation>
    <scope>NUCLEOTIDE SEQUENCE</scope>
</reference>
<organism evidence="5">
    <name type="scientific">marine sediment metagenome</name>
    <dbReference type="NCBI Taxonomy" id="412755"/>
    <lineage>
        <taxon>unclassified sequences</taxon>
        <taxon>metagenomes</taxon>
        <taxon>ecological metagenomes</taxon>
    </lineage>
</organism>
<dbReference type="SUPFAM" id="SSF52768">
    <property type="entry name" value="Arginase/deacetylase"/>
    <property type="match status" value="1"/>
</dbReference>
<comment type="pathway">
    <text evidence="1">Ketone degradation; acetoin degradation.</text>
</comment>
<proteinExistence type="predicted"/>
<dbReference type="GO" id="GO:0004407">
    <property type="term" value="F:histone deacetylase activity"/>
    <property type="evidence" value="ECO:0007669"/>
    <property type="project" value="TreeGrafter"/>
</dbReference>
<comment type="caution">
    <text evidence="5">The sequence shown here is derived from an EMBL/GenBank/DDBJ whole genome shotgun (WGS) entry which is preliminary data.</text>
</comment>
<evidence type="ECO:0000256" key="1">
    <source>
        <dbReference type="ARBA" id="ARBA00005101"/>
    </source>
</evidence>
<dbReference type="PANTHER" id="PTHR10625">
    <property type="entry name" value="HISTONE DEACETYLASE HDAC1-RELATED"/>
    <property type="match status" value="1"/>
</dbReference>
<dbReference type="PRINTS" id="PR01272">
    <property type="entry name" value="ACUCPROTEIN"/>
</dbReference>
<dbReference type="PANTHER" id="PTHR10625:SF10">
    <property type="entry name" value="HISTONE DEACETYLASE HDAC1"/>
    <property type="match status" value="1"/>
</dbReference>
<dbReference type="GO" id="GO:0040029">
    <property type="term" value="P:epigenetic regulation of gene expression"/>
    <property type="evidence" value="ECO:0007669"/>
    <property type="project" value="TreeGrafter"/>
</dbReference>
<feature type="domain" description="Histone deacetylase" evidence="4">
    <location>
        <begin position="22"/>
        <end position="323"/>
    </location>
</feature>
<dbReference type="InterPro" id="IPR000286">
    <property type="entry name" value="HDACs"/>
</dbReference>
<name>A0A0F9NQU4_9ZZZZ</name>
<dbReference type="InterPro" id="IPR003085">
    <property type="entry name" value="AcuC"/>
</dbReference>
<evidence type="ECO:0000313" key="5">
    <source>
        <dbReference type="EMBL" id="KKN20274.1"/>
    </source>
</evidence>